<feature type="region of interest" description="Disordered" evidence="1">
    <location>
        <begin position="125"/>
        <end position="168"/>
    </location>
</feature>
<sequence>MTGANKLVVRRNLQLLKLKDGGSVQQHIREMTETFNELSVMGVVMDNEDRVIQLLASLPESYSTIVTALEANKKVPSLELVTERLLHEERKHNERGWSSSDGAFSMRHKRSVRCHCHKLGHYQRNCPERGHGGDKQKSYEPRHGHKPVADAKGPDKRAGKHAAYSTQTRYNSDSESECVTVGLMVQPCRISNNRSLFVEYKSLEESGVTLGDGQTLKAVGKGVVALKLQLGGKTITGR</sequence>
<feature type="compositionally biased region" description="Basic and acidic residues" evidence="1">
    <location>
        <begin position="126"/>
        <end position="157"/>
    </location>
</feature>
<dbReference type="AlphaFoldDB" id="A0A1X7TV64"/>
<evidence type="ECO:0000313" key="3">
    <source>
        <dbReference type="EnsemblMetazoa" id="Aqu2.1.18971_001"/>
    </source>
</evidence>
<evidence type="ECO:0000259" key="2">
    <source>
        <dbReference type="Pfam" id="PF22936"/>
    </source>
</evidence>
<dbReference type="Pfam" id="PF22936">
    <property type="entry name" value="Pol_BBD"/>
    <property type="match status" value="1"/>
</dbReference>
<organism evidence="3">
    <name type="scientific">Amphimedon queenslandica</name>
    <name type="common">Sponge</name>
    <dbReference type="NCBI Taxonomy" id="400682"/>
    <lineage>
        <taxon>Eukaryota</taxon>
        <taxon>Metazoa</taxon>
        <taxon>Porifera</taxon>
        <taxon>Demospongiae</taxon>
        <taxon>Heteroscleromorpha</taxon>
        <taxon>Haplosclerida</taxon>
        <taxon>Niphatidae</taxon>
        <taxon>Amphimedon</taxon>
    </lineage>
</organism>
<dbReference type="EnsemblMetazoa" id="Aqu2.1.18971_001">
    <property type="protein sequence ID" value="Aqu2.1.18971_001"/>
    <property type="gene ID" value="Aqu2.1.18971"/>
</dbReference>
<protein>
    <recommendedName>
        <fullName evidence="2">Retrovirus-related Pol polyprotein from transposon TNT 1-94-like beta-barrel domain-containing protein</fullName>
    </recommendedName>
</protein>
<accession>A0A1X7TV64</accession>
<dbReference type="Pfam" id="PF14223">
    <property type="entry name" value="Retrotran_gag_2"/>
    <property type="match status" value="1"/>
</dbReference>
<dbReference type="PANTHER" id="PTHR47481:SF31">
    <property type="entry name" value="OS01G0873500 PROTEIN"/>
    <property type="match status" value="1"/>
</dbReference>
<dbReference type="InterPro" id="IPR054722">
    <property type="entry name" value="PolX-like_BBD"/>
</dbReference>
<dbReference type="eggNOG" id="KOG0017">
    <property type="taxonomic scope" value="Eukaryota"/>
</dbReference>
<proteinExistence type="predicted"/>
<feature type="domain" description="Retrovirus-related Pol polyprotein from transposon TNT 1-94-like beta-barrel" evidence="2">
    <location>
        <begin position="189"/>
        <end position="235"/>
    </location>
</feature>
<name>A0A1X7TV64_AMPQE</name>
<evidence type="ECO:0000256" key="1">
    <source>
        <dbReference type="SAM" id="MobiDB-lite"/>
    </source>
</evidence>
<dbReference type="InParanoid" id="A0A1X7TV64"/>
<reference evidence="3" key="1">
    <citation type="submission" date="2017-05" db="UniProtKB">
        <authorList>
            <consortium name="EnsemblMetazoa"/>
        </authorList>
    </citation>
    <scope>IDENTIFICATION</scope>
</reference>
<dbReference type="PANTHER" id="PTHR47481">
    <property type="match status" value="1"/>
</dbReference>